<dbReference type="Pfam" id="PF03714">
    <property type="entry name" value="PUD"/>
    <property type="match status" value="1"/>
</dbReference>
<evidence type="ECO:0000256" key="4">
    <source>
        <dbReference type="ARBA" id="ARBA00023295"/>
    </source>
</evidence>
<dbReference type="InterPro" id="IPR011839">
    <property type="entry name" value="Pullul_strch"/>
</dbReference>
<dbReference type="OrthoDB" id="3236218at2"/>
<dbReference type="InterPro" id="IPR017853">
    <property type="entry name" value="GH"/>
</dbReference>
<keyword evidence="12" id="KW-1185">Reference proteome</keyword>
<dbReference type="RefSeq" id="WP_100258166.1">
    <property type="nucleotide sequence ID" value="NZ_CP011797.1"/>
</dbReference>
<dbReference type="GO" id="GO:0051060">
    <property type="term" value="F:pullulanase activity"/>
    <property type="evidence" value="ECO:0007669"/>
    <property type="project" value="UniProtKB-EC"/>
</dbReference>
<dbReference type="InterPro" id="IPR024561">
    <property type="entry name" value="Pullul_strch_C"/>
</dbReference>
<evidence type="ECO:0000256" key="7">
    <source>
        <dbReference type="ARBA" id="ARBA00029618"/>
    </source>
</evidence>
<feature type="signal peptide" evidence="9">
    <location>
        <begin position="1"/>
        <end position="21"/>
    </location>
</feature>
<dbReference type="InterPro" id="IPR040671">
    <property type="entry name" value="Pullulanase_N2"/>
</dbReference>
<reference evidence="11 12" key="1">
    <citation type="journal article" date="2017" name="Environ. Microbiol.">
        <title>Genomic and physiological analyses of 'Reinekea forsetii' reveal a versatile opportunistic lifestyle during spring algae blooms.</title>
        <authorList>
            <person name="Avci B."/>
            <person name="Hahnke R.L."/>
            <person name="Chafee M."/>
            <person name="Fischer T."/>
            <person name="Gruber-Vodicka H."/>
            <person name="Tegetmeyer H.E."/>
            <person name="Harder J."/>
            <person name="Fuchs B.M."/>
            <person name="Amann R.I."/>
            <person name="Teeling H."/>
        </authorList>
    </citation>
    <scope>NUCLEOTIDE SEQUENCE [LARGE SCALE GENOMIC DNA]</scope>
    <source>
        <strain evidence="11 12">Hel1_31_D35</strain>
    </source>
</reference>
<dbReference type="AlphaFoldDB" id="A0A2K8KYF2"/>
<keyword evidence="4" id="KW-0326">Glycosidase</keyword>
<dbReference type="SUPFAM" id="SSF51011">
    <property type="entry name" value="Glycosyl hydrolase domain"/>
    <property type="match status" value="1"/>
</dbReference>
<dbReference type="InterPro" id="IPR014756">
    <property type="entry name" value="Ig_E-set"/>
</dbReference>
<dbReference type="GO" id="GO:0005975">
    <property type="term" value="P:carbohydrate metabolic process"/>
    <property type="evidence" value="ECO:0007669"/>
    <property type="project" value="InterPro"/>
</dbReference>
<comment type="similarity">
    <text evidence="1">Belongs to the glycosyl hydrolase 13 family.</text>
</comment>
<dbReference type="GO" id="GO:0030246">
    <property type="term" value="F:carbohydrate binding"/>
    <property type="evidence" value="ECO:0007669"/>
    <property type="project" value="InterPro"/>
</dbReference>
<organism evidence="11 12">
    <name type="scientific">Reinekea forsetii</name>
    <dbReference type="NCBI Taxonomy" id="1336806"/>
    <lineage>
        <taxon>Bacteria</taxon>
        <taxon>Pseudomonadati</taxon>
        <taxon>Pseudomonadota</taxon>
        <taxon>Gammaproteobacteria</taxon>
        <taxon>Oceanospirillales</taxon>
        <taxon>Saccharospirillaceae</taxon>
        <taxon>Reinekea</taxon>
    </lineage>
</organism>
<dbReference type="NCBIfam" id="TIGR02103">
    <property type="entry name" value="pullul_strch"/>
    <property type="match status" value="1"/>
</dbReference>
<dbReference type="Gene3D" id="2.60.40.1180">
    <property type="entry name" value="Golgi alpha-mannosidase II"/>
    <property type="match status" value="1"/>
</dbReference>
<evidence type="ECO:0000313" key="12">
    <source>
        <dbReference type="Proteomes" id="UP000229757"/>
    </source>
</evidence>
<comment type="catalytic activity">
    <reaction evidence="5">
        <text>Hydrolysis of (1-&gt;6)-alpha-D-glucosidic linkages in pullulan, amylopectin and glycogen, and in the alpha- and beta-limit dextrins of amylopectin and glycogen.</text>
        <dbReference type="EC" id="3.2.1.41"/>
    </reaction>
</comment>
<dbReference type="CDD" id="cd02860">
    <property type="entry name" value="E_set_Pullulanase"/>
    <property type="match status" value="1"/>
</dbReference>
<keyword evidence="2 9" id="KW-0732">Signal</keyword>
<feature type="domain" description="Glycosyl hydrolase family 13 catalytic" evidence="10">
    <location>
        <begin position="539"/>
        <end position="896"/>
    </location>
</feature>
<dbReference type="Gene3D" id="2.60.40.1110">
    <property type="match status" value="1"/>
</dbReference>
<evidence type="ECO:0000256" key="5">
    <source>
        <dbReference type="ARBA" id="ARBA00023965"/>
    </source>
</evidence>
<evidence type="ECO:0000256" key="1">
    <source>
        <dbReference type="ARBA" id="ARBA00008061"/>
    </source>
</evidence>
<dbReference type="SUPFAM" id="SSF49452">
    <property type="entry name" value="Starch-binding domain-like"/>
    <property type="match status" value="1"/>
</dbReference>
<dbReference type="Gene3D" id="2.60.40.1130">
    <property type="entry name" value="Rab geranylgeranyltransferase alpha-subunit, insert domain"/>
    <property type="match status" value="1"/>
</dbReference>
<gene>
    <name evidence="11" type="ORF">REIFOR_02823</name>
</gene>
<proteinExistence type="inferred from homology"/>
<accession>A0A2K8KYF2</accession>
<evidence type="ECO:0000256" key="9">
    <source>
        <dbReference type="SAM" id="SignalP"/>
    </source>
</evidence>
<evidence type="ECO:0000259" key="10">
    <source>
        <dbReference type="SMART" id="SM00642"/>
    </source>
</evidence>
<sequence length="1186" mass="129923">MLRIALTRIVSVLLATGWVLASTLAAASDASVDELYQAQPNEAVIYYKRADGQYQDWGLHLWDGDGRTNGVNELISSTAWDVPLAPAGVHPDYGAYFIVPMTGPDWADFMFIVHQGSDKDLGGLDQLFDRATLGGQRVFTFAGVSKLFSEPHLVPPIAIEGAAAHWLDRRTLVFNPGPVPSVRLYYSADADIQTDAIAKKIIGGRSVVLTRRTLGAELRARFPHLADFKAWTVPVDLDIGAALKGQLVVATFNPDGSLAAATQVQTAGVLDTLYADAAANIQLGAQSTGQVTHFRLWAPTAQAVALQLYPQLDQPAQSLPMTFNDQTGVWSATRPGNLQGLYYRYRVQVYHPDSGAIERYEVTDPYSLSLSRNSRFSQVVDLEHPSLLPTHWGETEHGLGVANTVANTAGGAESRVIYEAHLRDLTLSDTSGSAALNGKYGAFGEPERASMAHLQALQQAGLTHLHLLPSFDIATINESAEQQVKLDDPVSRLCQLSPSMQTSSFAEHCQSDQSIASLLRSLPGDSEQQQALMAYIRPLDSFNWGYDPYHFTVPEGSYASDPQGSARILEYRQMVQAIHAMGLKVVMDVVYNHTNAAGLSDKSVLDRVVPGYYQRRNPTSGAVENSTCCQNTATEQRMMAKLMIDSLVVWARDYQIDAFRFDLMGHHMKTNMEQALTAVQAVRPEVYFYGEGWNFGEVADGARGENAVQWTMAGTGIGTFSDRLRDAVRGGGPFDEGAALRRNQGFANGLYYLPNELRQDADQDRADLLHQADLIRVGLAGNLRDFVLIDRTGFPALGQDIDYNGQPAGYTLDPQENISYVSKHDNQTLWDNNQYRIADSVSTADRVRMQNLGLALNLMVQGVPFVHMGSELLRSKSMQRDSYDSGDWFNSVDFSAQESGWARGLPRQDKDGGNWAWIRQAFANERTYSSPADRQQAAAVFKEFLSIRQSSQLFHLSTAEAVQQRLDFHNVGPNQVPGLIALSINDGQGLADLDPEVDAILVLINAADVSMGLAVPGAQDFVLHPNQQQSIDPTIRRAAFVAGEFHLPALSVAVFVQPQQGEQGPGLPVLGKDLSQRPPLGRTPLHLLGTATSWDVLDASNRFQYQGQGRYALELSLSKGFYRLTVGNKADLNWGRLGAVLTTDIPVELDSSGGVMNLQVAQDGRYRFAVDLTDLQQPSFAVQQID</sequence>
<dbReference type="PANTHER" id="PTHR43002">
    <property type="entry name" value="GLYCOGEN DEBRANCHING ENZYME"/>
    <property type="match status" value="1"/>
</dbReference>
<dbReference type="InterPro" id="IPR006047">
    <property type="entry name" value="GH13_cat_dom"/>
</dbReference>
<dbReference type="SUPFAM" id="SSF51445">
    <property type="entry name" value="(Trans)glycosidases"/>
    <property type="match status" value="1"/>
</dbReference>
<dbReference type="InterPro" id="IPR004193">
    <property type="entry name" value="Glyco_hydro_13_N"/>
</dbReference>
<dbReference type="Gene3D" id="2.60.40.10">
    <property type="entry name" value="Immunoglobulins"/>
    <property type="match status" value="1"/>
</dbReference>
<dbReference type="Pfam" id="PF11852">
    <property type="entry name" value="Pullul_strch_C"/>
    <property type="match status" value="1"/>
</dbReference>
<dbReference type="Pfam" id="PF02922">
    <property type="entry name" value="CBM_48"/>
    <property type="match status" value="1"/>
</dbReference>
<dbReference type="EMBL" id="CP011797">
    <property type="protein sequence ID" value="ATX77944.1"/>
    <property type="molecule type" value="Genomic_DNA"/>
</dbReference>
<dbReference type="InterPro" id="IPR041111">
    <property type="entry name" value="Pullulanase_Ins"/>
</dbReference>
<dbReference type="InterPro" id="IPR013784">
    <property type="entry name" value="Carb-bd-like_fold"/>
</dbReference>
<evidence type="ECO:0000313" key="11">
    <source>
        <dbReference type="EMBL" id="ATX77944.1"/>
    </source>
</evidence>
<dbReference type="SUPFAM" id="SSF81296">
    <property type="entry name" value="E set domains"/>
    <property type="match status" value="2"/>
</dbReference>
<dbReference type="InterPro" id="IPR013780">
    <property type="entry name" value="Glyco_hydro_b"/>
</dbReference>
<evidence type="ECO:0000256" key="2">
    <source>
        <dbReference type="ARBA" id="ARBA00022729"/>
    </source>
</evidence>
<protein>
    <recommendedName>
        <fullName evidence="6">pullulanase</fullName>
        <ecNumber evidence="6">3.2.1.41</ecNumber>
    </recommendedName>
    <alternativeName>
        <fullName evidence="7">Alpha-dextrin endo-1,6-alpha-glucosidase</fullName>
    </alternativeName>
    <alternativeName>
        <fullName evidence="8">Pullulan 6-glucanohydrolase</fullName>
    </alternativeName>
</protein>
<name>A0A2K8KYF2_9GAMM</name>
<feature type="chain" id="PRO_5014901069" description="pullulanase" evidence="9">
    <location>
        <begin position="22"/>
        <end position="1186"/>
    </location>
</feature>
<dbReference type="Proteomes" id="UP000229757">
    <property type="component" value="Chromosome"/>
</dbReference>
<dbReference type="Gene3D" id="3.20.20.80">
    <property type="entry name" value="Glycosidases"/>
    <property type="match status" value="1"/>
</dbReference>
<keyword evidence="3" id="KW-0378">Hydrolase</keyword>
<dbReference type="InterPro" id="IPR005323">
    <property type="entry name" value="CBM41_pullulanase"/>
</dbReference>
<dbReference type="Pfam" id="PF17967">
    <property type="entry name" value="Pullulanase_N2"/>
    <property type="match status" value="1"/>
</dbReference>
<dbReference type="InterPro" id="IPR013783">
    <property type="entry name" value="Ig-like_fold"/>
</dbReference>
<dbReference type="Pfam" id="PF18494">
    <property type="entry name" value="Pullulanase_Ins"/>
    <property type="match status" value="1"/>
</dbReference>
<evidence type="ECO:0000256" key="6">
    <source>
        <dbReference type="ARBA" id="ARBA00024062"/>
    </source>
</evidence>
<dbReference type="SMART" id="SM00642">
    <property type="entry name" value="Aamy"/>
    <property type="match status" value="1"/>
</dbReference>
<dbReference type="EC" id="3.2.1.41" evidence="6"/>
<evidence type="ECO:0000256" key="3">
    <source>
        <dbReference type="ARBA" id="ARBA00022801"/>
    </source>
</evidence>
<dbReference type="CDD" id="cd10315">
    <property type="entry name" value="CBM41_pullulanase"/>
    <property type="match status" value="1"/>
</dbReference>
<dbReference type="KEGG" id="rfo:REIFOR_02823"/>
<dbReference type="CDD" id="cd11341">
    <property type="entry name" value="AmyAc_Pullulanase_LD-like"/>
    <property type="match status" value="1"/>
</dbReference>
<evidence type="ECO:0000256" key="8">
    <source>
        <dbReference type="ARBA" id="ARBA00031076"/>
    </source>
</evidence>